<dbReference type="PRINTS" id="PR01036">
    <property type="entry name" value="TCRTETB"/>
</dbReference>
<feature type="transmembrane region" description="Helical" evidence="6">
    <location>
        <begin position="234"/>
        <end position="251"/>
    </location>
</feature>
<dbReference type="AlphaFoldDB" id="A0A9Q0AL37"/>
<feature type="transmembrane region" description="Helical" evidence="6">
    <location>
        <begin position="403"/>
        <end position="425"/>
    </location>
</feature>
<organism evidence="8 9">
    <name type="scientific">Neoarthrinium moseri</name>
    <dbReference type="NCBI Taxonomy" id="1658444"/>
    <lineage>
        <taxon>Eukaryota</taxon>
        <taxon>Fungi</taxon>
        <taxon>Dikarya</taxon>
        <taxon>Ascomycota</taxon>
        <taxon>Pezizomycotina</taxon>
        <taxon>Sordariomycetes</taxon>
        <taxon>Xylariomycetidae</taxon>
        <taxon>Amphisphaeriales</taxon>
        <taxon>Apiosporaceae</taxon>
        <taxon>Neoarthrinium</taxon>
    </lineage>
</organism>
<proteinExistence type="predicted"/>
<name>A0A9Q0AL37_9PEZI</name>
<accession>A0A9Q0AL37</accession>
<dbReference type="EMBL" id="JAFIMR010000039">
    <property type="protein sequence ID" value="KAI1857700.1"/>
    <property type="molecule type" value="Genomic_DNA"/>
</dbReference>
<dbReference type="GO" id="GO:0022857">
    <property type="term" value="F:transmembrane transporter activity"/>
    <property type="evidence" value="ECO:0007669"/>
    <property type="project" value="InterPro"/>
</dbReference>
<dbReference type="InterPro" id="IPR011701">
    <property type="entry name" value="MFS"/>
</dbReference>
<evidence type="ECO:0000256" key="6">
    <source>
        <dbReference type="SAM" id="Phobius"/>
    </source>
</evidence>
<dbReference type="Pfam" id="PF07690">
    <property type="entry name" value="MFS_1"/>
    <property type="match status" value="1"/>
</dbReference>
<feature type="transmembrane region" description="Helical" evidence="6">
    <location>
        <begin position="342"/>
        <end position="365"/>
    </location>
</feature>
<evidence type="ECO:0000256" key="1">
    <source>
        <dbReference type="ARBA" id="ARBA00004141"/>
    </source>
</evidence>
<dbReference type="PANTHER" id="PTHR23501:SF43">
    <property type="entry name" value="MULTIDRUG TRANSPORTER, PUTATIVE (AFU_ORTHOLOGUE AFUA_6G03040)-RELATED"/>
    <property type="match status" value="1"/>
</dbReference>
<dbReference type="Gene3D" id="1.20.1250.20">
    <property type="entry name" value="MFS general substrate transporter like domains"/>
    <property type="match status" value="1"/>
</dbReference>
<evidence type="ECO:0000259" key="7">
    <source>
        <dbReference type="PROSITE" id="PS50850"/>
    </source>
</evidence>
<evidence type="ECO:0000256" key="2">
    <source>
        <dbReference type="ARBA" id="ARBA00022692"/>
    </source>
</evidence>
<feature type="transmembrane region" description="Helical" evidence="6">
    <location>
        <begin position="108"/>
        <end position="128"/>
    </location>
</feature>
<feature type="transmembrane region" description="Helical" evidence="6">
    <location>
        <begin position="505"/>
        <end position="524"/>
    </location>
</feature>
<evidence type="ECO:0000256" key="3">
    <source>
        <dbReference type="ARBA" id="ARBA00022989"/>
    </source>
</evidence>
<feature type="transmembrane region" description="Helical" evidence="6">
    <location>
        <begin position="377"/>
        <end position="397"/>
    </location>
</feature>
<comment type="subcellular location">
    <subcellularLocation>
        <location evidence="1">Membrane</location>
        <topology evidence="1">Multi-pass membrane protein</topology>
    </subcellularLocation>
</comment>
<feature type="transmembrane region" description="Helical" evidence="6">
    <location>
        <begin position="140"/>
        <end position="157"/>
    </location>
</feature>
<sequence length="561" mass="60344">MLSTDDEEPKVVREAPVDPTTSDGDTDQDPRQELPAPRFWALALGLCLGLLLSMMDSSIVATSLFSIGTEFHELDTVNWVALAYTLCYLGFSVFFARLSDVIGRRNAFMLAYVVFFAFSMGCGFAQAMDQLIACRAFQGIGGSGLYSLTMIIFIEITPARMKQFLASLVGIVIAVGGVLGPVLGGILTEYTTWRWVFWINGPVGFVSMALFYLAWPKAEYLPDTEPRRWRELDYPGSVLLIAAAVLVVYPFQTASSSASWDRASFLAPLLAGLACWGALIAWEVLVDKRWANKIAPALPMSLMRNRFYGAAVLNTLFLGFPFILLLYAFPLRLQVVNGKSPLLAGIYLLPMLGASAFGSVLSGFINGKKDRTCETMVMASCFVALGCGLLSTLSDSVDLEAKALGFIVFIGLGFGLSAAGTTIAGNIQSSLRDHSAAQGFLSQTRILGGSLGIAASSAILGASVKSQLAGMDPRILQAFESSAGALDEAQLDAIRHVYASAFDDDMRVCAIVSCIAVILALGGCSRNRPTIQERDAMHLKEENERRRVAGLSKTRAPASSV</sequence>
<feature type="transmembrane region" description="Helical" evidence="6">
    <location>
        <begin position="77"/>
        <end position="96"/>
    </location>
</feature>
<keyword evidence="3 6" id="KW-1133">Transmembrane helix</keyword>
<dbReference type="Gene3D" id="1.20.1720.10">
    <property type="entry name" value="Multidrug resistance protein D"/>
    <property type="match status" value="1"/>
</dbReference>
<feature type="region of interest" description="Disordered" evidence="5">
    <location>
        <begin position="1"/>
        <end position="31"/>
    </location>
</feature>
<keyword evidence="2 6" id="KW-0812">Transmembrane</keyword>
<keyword evidence="9" id="KW-1185">Reference proteome</keyword>
<protein>
    <recommendedName>
        <fullName evidence="7">Major facilitator superfamily (MFS) profile domain-containing protein</fullName>
    </recommendedName>
</protein>
<dbReference type="InterPro" id="IPR036259">
    <property type="entry name" value="MFS_trans_sf"/>
</dbReference>
<comment type="caution">
    <text evidence="8">The sequence shown here is derived from an EMBL/GenBank/DDBJ whole genome shotgun (WGS) entry which is preliminary data.</text>
</comment>
<reference evidence="8" key="1">
    <citation type="submission" date="2021-03" db="EMBL/GenBank/DDBJ databases">
        <title>Revisited historic fungal species revealed as producer of novel bioactive compounds through whole genome sequencing and comparative genomics.</title>
        <authorList>
            <person name="Vignolle G.A."/>
            <person name="Hochenegger N."/>
            <person name="Mach R.L."/>
            <person name="Mach-Aigner A.R."/>
            <person name="Javad Rahimi M."/>
            <person name="Salim K.A."/>
            <person name="Chan C.M."/>
            <person name="Lim L.B.L."/>
            <person name="Cai F."/>
            <person name="Druzhinina I.S."/>
            <person name="U'Ren J.M."/>
            <person name="Derntl C."/>
        </authorList>
    </citation>
    <scope>NUCLEOTIDE SEQUENCE</scope>
    <source>
        <strain evidence="8">TUCIM 5799</strain>
    </source>
</reference>
<gene>
    <name evidence="8" type="ORF">JX265_011115</name>
</gene>
<feature type="transmembrane region" description="Helical" evidence="6">
    <location>
        <begin position="263"/>
        <end position="286"/>
    </location>
</feature>
<keyword evidence="4 6" id="KW-0472">Membrane</keyword>
<feature type="domain" description="Major facilitator superfamily (MFS) profile" evidence="7">
    <location>
        <begin position="42"/>
        <end position="528"/>
    </location>
</feature>
<dbReference type="GO" id="GO:0005886">
    <property type="term" value="C:plasma membrane"/>
    <property type="evidence" value="ECO:0007669"/>
    <property type="project" value="TreeGrafter"/>
</dbReference>
<dbReference type="Proteomes" id="UP000829685">
    <property type="component" value="Unassembled WGS sequence"/>
</dbReference>
<evidence type="ECO:0000256" key="4">
    <source>
        <dbReference type="ARBA" id="ARBA00023136"/>
    </source>
</evidence>
<evidence type="ECO:0000313" key="9">
    <source>
        <dbReference type="Proteomes" id="UP000829685"/>
    </source>
</evidence>
<feature type="transmembrane region" description="Helical" evidence="6">
    <location>
        <begin position="195"/>
        <end position="214"/>
    </location>
</feature>
<feature type="transmembrane region" description="Helical" evidence="6">
    <location>
        <begin position="446"/>
        <end position="464"/>
    </location>
</feature>
<dbReference type="PANTHER" id="PTHR23501">
    <property type="entry name" value="MAJOR FACILITATOR SUPERFAMILY"/>
    <property type="match status" value="1"/>
</dbReference>
<dbReference type="InterPro" id="IPR020846">
    <property type="entry name" value="MFS_dom"/>
</dbReference>
<feature type="transmembrane region" description="Helical" evidence="6">
    <location>
        <begin position="307"/>
        <end position="330"/>
    </location>
</feature>
<dbReference type="PROSITE" id="PS50850">
    <property type="entry name" value="MFS"/>
    <property type="match status" value="1"/>
</dbReference>
<evidence type="ECO:0000313" key="8">
    <source>
        <dbReference type="EMBL" id="KAI1857700.1"/>
    </source>
</evidence>
<dbReference type="SUPFAM" id="SSF103473">
    <property type="entry name" value="MFS general substrate transporter"/>
    <property type="match status" value="1"/>
</dbReference>
<evidence type="ECO:0000256" key="5">
    <source>
        <dbReference type="SAM" id="MobiDB-lite"/>
    </source>
</evidence>
<feature type="transmembrane region" description="Helical" evidence="6">
    <location>
        <begin position="39"/>
        <end position="65"/>
    </location>
</feature>
<feature type="transmembrane region" description="Helical" evidence="6">
    <location>
        <begin position="164"/>
        <end position="183"/>
    </location>
</feature>